<dbReference type="GO" id="GO:0000774">
    <property type="term" value="F:adenyl-nucleotide exchange factor activity"/>
    <property type="evidence" value="ECO:0007669"/>
    <property type="project" value="TreeGrafter"/>
</dbReference>
<dbReference type="EnsemblMetazoa" id="XM_012209175.1">
    <property type="protein sequence ID" value="XP_012064565.1"/>
    <property type="gene ID" value="LOC105627899"/>
</dbReference>
<feature type="compositionally biased region" description="Basic and acidic residues" evidence="2">
    <location>
        <begin position="17"/>
        <end position="26"/>
    </location>
</feature>
<reference evidence="4" key="2">
    <citation type="submission" date="2016-04" db="UniProtKB">
        <authorList>
            <consortium name="EnsemblMetazoa"/>
        </authorList>
    </citation>
    <scope>IDENTIFICATION</scope>
</reference>
<dbReference type="STRING" id="12957.A0A158P457"/>
<keyword evidence="5" id="KW-1185">Reference proteome</keyword>
<dbReference type="KEGG" id="acep:105627899"/>
<dbReference type="InterPro" id="IPR011989">
    <property type="entry name" value="ARM-like"/>
</dbReference>
<dbReference type="FunCoup" id="A0A158P457">
    <property type="interactions" value="1310"/>
</dbReference>
<feature type="domain" description="Nucleotide exchange factor Fes1" evidence="3">
    <location>
        <begin position="69"/>
        <end position="158"/>
    </location>
</feature>
<protein>
    <recommendedName>
        <fullName evidence="3">Nucleotide exchange factor Fes1 domain-containing protein</fullName>
    </recommendedName>
</protein>
<dbReference type="SUPFAM" id="SSF48371">
    <property type="entry name" value="ARM repeat"/>
    <property type="match status" value="1"/>
</dbReference>
<dbReference type="AlphaFoldDB" id="A0A158P457"/>
<feature type="region of interest" description="Disordered" evidence="2">
    <location>
        <begin position="1"/>
        <end position="67"/>
    </location>
</feature>
<dbReference type="OrthoDB" id="10250458at2759"/>
<keyword evidence="1" id="KW-0677">Repeat</keyword>
<dbReference type="Pfam" id="PF08609">
    <property type="entry name" value="Fes1"/>
    <property type="match status" value="1"/>
</dbReference>
<dbReference type="eggNOG" id="KOG2160">
    <property type="taxonomic scope" value="Eukaryota"/>
</dbReference>
<dbReference type="EMBL" id="ADTU01001346">
    <property type="status" value="NOT_ANNOTATED_CDS"/>
    <property type="molecule type" value="Genomic_DNA"/>
</dbReference>
<evidence type="ECO:0000256" key="1">
    <source>
        <dbReference type="ARBA" id="ARBA00022737"/>
    </source>
</evidence>
<dbReference type="OMA" id="CHVQSGL"/>
<dbReference type="Proteomes" id="UP000005205">
    <property type="component" value="Unassembled WGS sequence"/>
</dbReference>
<organism evidence="4 5">
    <name type="scientific">Atta cephalotes</name>
    <name type="common">Leafcutter ant</name>
    <dbReference type="NCBI Taxonomy" id="12957"/>
    <lineage>
        <taxon>Eukaryota</taxon>
        <taxon>Metazoa</taxon>
        <taxon>Ecdysozoa</taxon>
        <taxon>Arthropoda</taxon>
        <taxon>Hexapoda</taxon>
        <taxon>Insecta</taxon>
        <taxon>Pterygota</taxon>
        <taxon>Neoptera</taxon>
        <taxon>Endopterygota</taxon>
        <taxon>Hymenoptera</taxon>
        <taxon>Apocrita</taxon>
        <taxon>Aculeata</taxon>
        <taxon>Formicoidea</taxon>
        <taxon>Formicidae</taxon>
        <taxon>Myrmicinae</taxon>
        <taxon>Atta</taxon>
    </lineage>
</organism>
<dbReference type="GO" id="GO:0005783">
    <property type="term" value="C:endoplasmic reticulum"/>
    <property type="evidence" value="ECO:0007669"/>
    <property type="project" value="TreeGrafter"/>
</dbReference>
<dbReference type="InParanoid" id="A0A158P457"/>
<evidence type="ECO:0000259" key="3">
    <source>
        <dbReference type="Pfam" id="PF08609"/>
    </source>
</evidence>
<evidence type="ECO:0000256" key="2">
    <source>
        <dbReference type="SAM" id="MobiDB-lite"/>
    </source>
</evidence>
<dbReference type="InterPro" id="IPR016024">
    <property type="entry name" value="ARM-type_fold"/>
</dbReference>
<dbReference type="Gene3D" id="1.25.10.10">
    <property type="entry name" value="Leucine-rich Repeat Variant"/>
    <property type="match status" value="1"/>
</dbReference>
<proteinExistence type="predicted"/>
<feature type="compositionally biased region" description="Polar residues" evidence="2">
    <location>
        <begin position="1"/>
        <end position="16"/>
    </location>
</feature>
<gene>
    <name evidence="4" type="primary">105627899</name>
</gene>
<dbReference type="InterPro" id="IPR013918">
    <property type="entry name" value="Nucleotide_exch_fac_Fes1"/>
</dbReference>
<dbReference type="InterPro" id="IPR050693">
    <property type="entry name" value="Hsp70_NEF-Inhibitors"/>
</dbReference>
<evidence type="ECO:0000313" key="4">
    <source>
        <dbReference type="EnsemblMetazoa" id="XP_012064565.1"/>
    </source>
</evidence>
<dbReference type="PANTHER" id="PTHR19316">
    <property type="entry name" value="PROTEIN FOLDING REGULATOR"/>
    <property type="match status" value="1"/>
</dbReference>
<accession>A0A158P457</accession>
<reference evidence="5" key="1">
    <citation type="journal article" date="2011" name="PLoS Genet.">
        <title>The genome sequence of the leaf-cutter ant Atta cephalotes reveals insights into its obligate symbiotic lifestyle.</title>
        <authorList>
            <person name="Suen G."/>
            <person name="Teiling C."/>
            <person name="Li L."/>
            <person name="Holt C."/>
            <person name="Abouheif E."/>
            <person name="Bornberg-Bauer E."/>
            <person name="Bouffard P."/>
            <person name="Caldera E.J."/>
            <person name="Cash E."/>
            <person name="Cavanaugh A."/>
            <person name="Denas O."/>
            <person name="Elhaik E."/>
            <person name="Fave M.J."/>
            <person name="Gadau J."/>
            <person name="Gibson J.D."/>
            <person name="Graur D."/>
            <person name="Grubbs K.J."/>
            <person name="Hagen D.E."/>
            <person name="Harkins T.T."/>
            <person name="Helmkampf M."/>
            <person name="Hu H."/>
            <person name="Johnson B.R."/>
            <person name="Kim J."/>
            <person name="Marsh S.E."/>
            <person name="Moeller J.A."/>
            <person name="Munoz-Torres M.C."/>
            <person name="Murphy M.C."/>
            <person name="Naughton M.C."/>
            <person name="Nigam S."/>
            <person name="Overson R."/>
            <person name="Rajakumar R."/>
            <person name="Reese J.T."/>
            <person name="Scott J.J."/>
            <person name="Smith C.R."/>
            <person name="Tao S."/>
            <person name="Tsutsui N.D."/>
            <person name="Viljakainen L."/>
            <person name="Wissler L."/>
            <person name="Yandell M.D."/>
            <person name="Zimmer F."/>
            <person name="Taylor J."/>
            <person name="Slater S.C."/>
            <person name="Clifton S.W."/>
            <person name="Warren W.C."/>
            <person name="Elsik C.G."/>
            <person name="Smith C.D."/>
            <person name="Weinstock G.M."/>
            <person name="Gerardo N.M."/>
            <person name="Currie C.R."/>
        </authorList>
    </citation>
    <scope>NUCLEOTIDE SEQUENCE [LARGE SCALE GENOMIC DNA]</scope>
</reference>
<name>A0A158P457_ATTCE</name>
<feature type="compositionally biased region" description="Polar residues" evidence="2">
    <location>
        <begin position="27"/>
        <end position="50"/>
    </location>
</feature>
<evidence type="ECO:0000313" key="5">
    <source>
        <dbReference type="Proteomes" id="UP000005205"/>
    </source>
</evidence>
<feature type="compositionally biased region" description="Pro residues" evidence="2">
    <location>
        <begin position="53"/>
        <end position="63"/>
    </location>
</feature>
<sequence>MGTSFVKQSSVKMSNPENKEPKKDQVKQGQSNSNARPLSIEGPSTSNNAERPQIPPQPLPNQPRQPTNLQGLLKYAMDAAQSDDLENKSQVYPLDEEKKTFLNEALSSLTVNVIEELQKAVQILSNVNNLRADDDSLEYENVLERMADFVDNIDIANDFYKIGGFSIFQPCLNSLHSNIRWRIADIIAELAQNNPFCQDKLLEAGVFPVLLSMIDTDPSEQARIKALYAVSCIVRGHPASLKYIDMNDGYSVLLRAMQSSIEKLQIKSAFLLSSLCSRNNANDVKYILVKMGFIEQAAGLLGRMNLQPTVREQLLRVLSGMVNDNFLPALKECRRSQLCLRSTLEQLLTELKPVENQDEIDMCSELLDKVFSESDTLQER</sequence>
<dbReference type="PANTHER" id="PTHR19316:SF18">
    <property type="entry name" value="HSP70-BINDING PROTEIN 1"/>
    <property type="match status" value="1"/>
</dbReference>